<gene>
    <name evidence="3" type="ORF">FD09_GL001916</name>
</gene>
<feature type="transmembrane region" description="Helical" evidence="1">
    <location>
        <begin position="218"/>
        <end position="239"/>
    </location>
</feature>
<dbReference type="Pfam" id="PF03009">
    <property type="entry name" value="GDPD"/>
    <property type="match status" value="1"/>
</dbReference>
<dbReference type="InterPro" id="IPR030395">
    <property type="entry name" value="GP_PDE_dom"/>
</dbReference>
<dbReference type="SUPFAM" id="SSF51695">
    <property type="entry name" value="PLC-like phosphodiesterases"/>
    <property type="match status" value="1"/>
</dbReference>
<dbReference type="OrthoDB" id="384721at2"/>
<dbReference type="PROSITE" id="PS51704">
    <property type="entry name" value="GP_PDE"/>
    <property type="match status" value="1"/>
</dbReference>
<protein>
    <submittedName>
        <fullName evidence="3">Glycerophosphoryl diester phosphodiesterase</fullName>
    </submittedName>
</protein>
<dbReference type="Gene3D" id="3.20.20.190">
    <property type="entry name" value="Phosphatidylinositol (PI) phosphodiesterase"/>
    <property type="match status" value="1"/>
</dbReference>
<dbReference type="Pfam" id="PF10110">
    <property type="entry name" value="GPDPase_memb"/>
    <property type="match status" value="1"/>
</dbReference>
<name>A0A0R1NAB2_9LACO</name>
<dbReference type="PANTHER" id="PTHR46211:SF8">
    <property type="entry name" value="PHOSPHODIESTERASE"/>
    <property type="match status" value="1"/>
</dbReference>
<dbReference type="STRING" id="1423792.FD09_GL001916"/>
<dbReference type="GO" id="GO:0008081">
    <property type="term" value="F:phosphoric diester hydrolase activity"/>
    <property type="evidence" value="ECO:0007669"/>
    <property type="project" value="InterPro"/>
</dbReference>
<dbReference type="PANTHER" id="PTHR46211">
    <property type="entry name" value="GLYCEROPHOSPHORYL DIESTER PHOSPHODIESTERASE"/>
    <property type="match status" value="1"/>
</dbReference>
<comment type="caution">
    <text evidence="3">The sequence shown here is derived from an EMBL/GenBank/DDBJ whole genome shotgun (WGS) entry which is preliminary data.</text>
</comment>
<feature type="domain" description="GP-PDE" evidence="2">
    <location>
        <begin position="345"/>
        <end position="573"/>
    </location>
</feature>
<dbReference type="Proteomes" id="UP000051330">
    <property type="component" value="Unassembled WGS sequence"/>
</dbReference>
<dbReference type="EMBL" id="AZEC01000003">
    <property type="protein sequence ID" value="KRL13883.1"/>
    <property type="molecule type" value="Genomic_DNA"/>
</dbReference>
<keyword evidence="1" id="KW-1133">Transmembrane helix</keyword>
<dbReference type="InterPro" id="IPR018476">
    <property type="entry name" value="GlyceroP-diester-Pdiesterase_M"/>
</dbReference>
<feature type="transmembrane region" description="Helical" evidence="1">
    <location>
        <begin position="316"/>
        <end position="339"/>
    </location>
</feature>
<feature type="transmembrane region" description="Helical" evidence="1">
    <location>
        <begin position="72"/>
        <end position="99"/>
    </location>
</feature>
<dbReference type="GO" id="GO:0006629">
    <property type="term" value="P:lipid metabolic process"/>
    <property type="evidence" value="ECO:0007669"/>
    <property type="project" value="InterPro"/>
</dbReference>
<keyword evidence="1" id="KW-0472">Membrane</keyword>
<evidence type="ECO:0000259" key="2">
    <source>
        <dbReference type="PROSITE" id="PS51704"/>
    </source>
</evidence>
<organism evidence="3 4">
    <name type="scientific">Schleiferilactobacillus perolens DSM 12744</name>
    <dbReference type="NCBI Taxonomy" id="1423792"/>
    <lineage>
        <taxon>Bacteria</taxon>
        <taxon>Bacillati</taxon>
        <taxon>Bacillota</taxon>
        <taxon>Bacilli</taxon>
        <taxon>Lactobacillales</taxon>
        <taxon>Lactobacillaceae</taxon>
        <taxon>Schleiferilactobacillus</taxon>
    </lineage>
</organism>
<evidence type="ECO:0000313" key="4">
    <source>
        <dbReference type="Proteomes" id="UP000051330"/>
    </source>
</evidence>
<keyword evidence="1" id="KW-0812">Transmembrane</keyword>
<dbReference type="PATRIC" id="fig|1423792.3.peg.1944"/>
<feature type="transmembrane region" description="Helical" evidence="1">
    <location>
        <begin position="129"/>
        <end position="149"/>
    </location>
</feature>
<proteinExistence type="predicted"/>
<sequence>MGLRSIRYTGQALREFFRHWGSYFILSFVVGEAISLIIVPVLHNVTQALLGASGIPYVSYNNLGQIITQHTWGAVALLLLFFLLLLLVYAQFAMILIGVENVVQQRQQNLRAVFGEALRDLRRIRPTTVLFFVFYFILVIPFAGGIINSPLLNKVRIPQFILDFLNENALYGFLIGMFYLAMLYVGIRLIRVLPYMILDDQSAGEAMHNSWQETRKHFWFYFWRITWLTAVVTVVQTLWTEGLILLQSYLDNSQPTFAYVGSIATMATLQVSGLFITALATTLYYLLLVSPDTVIKAAPAPISVKERKKRKRWPRVVAALVIIFAAGIYLVYNAVYMAGGFDYSPITISHRGVDDHNGVQNTIPALQTTAKEKPDYVEMDIHETKDGQWVVMHDENYDALTGVNKTPRQLTLAQATKLTAKENDHAAPVASFDDYLAAAEKLHQKLLVEVKTTPHDSPNAVNDFIKQYGNRLIKDHNRVHSLDYRVIAAIKAQKPKLYASFILPYDLVFPETKADAYTMEYTTLGADFVDQAQDQGKEVWAWTVDNPDTMEEMIFIGADGIITDNLHDLQDTIKSQEDHPSYAARLRVYGNQFNWDSLNGTEN</sequence>
<feature type="transmembrane region" description="Helical" evidence="1">
    <location>
        <begin position="20"/>
        <end position="42"/>
    </location>
</feature>
<dbReference type="RefSeq" id="WP_057818836.1">
    <property type="nucleotide sequence ID" value="NZ_AZEC01000003.1"/>
</dbReference>
<dbReference type="AlphaFoldDB" id="A0A0R1NAB2"/>
<evidence type="ECO:0000313" key="3">
    <source>
        <dbReference type="EMBL" id="KRL13883.1"/>
    </source>
</evidence>
<feature type="transmembrane region" description="Helical" evidence="1">
    <location>
        <begin position="259"/>
        <end position="287"/>
    </location>
</feature>
<accession>A0A0R1NAB2</accession>
<dbReference type="CDD" id="cd08579">
    <property type="entry name" value="GDPD_memb_like"/>
    <property type="match status" value="1"/>
</dbReference>
<keyword evidence="4" id="KW-1185">Reference proteome</keyword>
<reference evidence="3 4" key="1">
    <citation type="journal article" date="2015" name="Genome Announc.">
        <title>Expanding the biotechnology potential of lactobacilli through comparative genomics of 213 strains and associated genera.</title>
        <authorList>
            <person name="Sun Z."/>
            <person name="Harris H.M."/>
            <person name="McCann A."/>
            <person name="Guo C."/>
            <person name="Argimon S."/>
            <person name="Zhang W."/>
            <person name="Yang X."/>
            <person name="Jeffery I.B."/>
            <person name="Cooney J.C."/>
            <person name="Kagawa T.F."/>
            <person name="Liu W."/>
            <person name="Song Y."/>
            <person name="Salvetti E."/>
            <person name="Wrobel A."/>
            <person name="Rasinkangas P."/>
            <person name="Parkhill J."/>
            <person name="Rea M.C."/>
            <person name="O'Sullivan O."/>
            <person name="Ritari J."/>
            <person name="Douillard F.P."/>
            <person name="Paul Ross R."/>
            <person name="Yang R."/>
            <person name="Briner A.E."/>
            <person name="Felis G.E."/>
            <person name="de Vos W.M."/>
            <person name="Barrangou R."/>
            <person name="Klaenhammer T.R."/>
            <person name="Caufield P.W."/>
            <person name="Cui Y."/>
            <person name="Zhang H."/>
            <person name="O'Toole P.W."/>
        </authorList>
    </citation>
    <scope>NUCLEOTIDE SEQUENCE [LARGE SCALE GENOMIC DNA]</scope>
    <source>
        <strain evidence="3 4">DSM 12744</strain>
    </source>
</reference>
<evidence type="ECO:0000256" key="1">
    <source>
        <dbReference type="SAM" id="Phobius"/>
    </source>
</evidence>
<dbReference type="InterPro" id="IPR017946">
    <property type="entry name" value="PLC-like_Pdiesterase_TIM-brl"/>
</dbReference>
<feature type="transmembrane region" description="Helical" evidence="1">
    <location>
        <begin position="169"/>
        <end position="187"/>
    </location>
</feature>